<dbReference type="RefSeq" id="WP_163347926.1">
    <property type="nucleotide sequence ID" value="NZ_CP048409.1"/>
</dbReference>
<dbReference type="CDD" id="cd00913">
    <property type="entry name" value="PCD_DCoH_subfamily_a"/>
    <property type="match status" value="1"/>
</dbReference>
<gene>
    <name evidence="5" type="ORF">G0Q07_15720</name>
</gene>
<comment type="catalytic activity">
    <reaction evidence="1 4">
        <text>(4aS,6R)-4a-hydroxy-L-erythro-5,6,7,8-tetrahydrobiopterin = (6R)-L-erythro-6,7-dihydrobiopterin + H2O</text>
        <dbReference type="Rhea" id="RHEA:11920"/>
        <dbReference type="ChEBI" id="CHEBI:15377"/>
        <dbReference type="ChEBI" id="CHEBI:15642"/>
        <dbReference type="ChEBI" id="CHEBI:43120"/>
        <dbReference type="EC" id="4.2.1.96"/>
    </reaction>
</comment>
<dbReference type="SUPFAM" id="SSF55248">
    <property type="entry name" value="PCD-like"/>
    <property type="match status" value="1"/>
</dbReference>
<dbReference type="GO" id="GO:0006729">
    <property type="term" value="P:tetrahydrobiopterin biosynthetic process"/>
    <property type="evidence" value="ECO:0007669"/>
    <property type="project" value="InterPro"/>
</dbReference>
<dbReference type="KEGG" id="drc:G0Q07_15720"/>
<dbReference type="PANTHER" id="PTHR12599">
    <property type="entry name" value="PTERIN-4-ALPHA-CARBINOLAMINE DEHYDRATASE"/>
    <property type="match status" value="1"/>
</dbReference>
<dbReference type="Gene3D" id="3.30.1360.20">
    <property type="entry name" value="Transcriptional coactivator/pterin dehydratase"/>
    <property type="match status" value="1"/>
</dbReference>
<dbReference type="Pfam" id="PF01329">
    <property type="entry name" value="Pterin_4a"/>
    <property type="match status" value="1"/>
</dbReference>
<organism evidence="5 6">
    <name type="scientific">Draconibacterium halophilum</name>
    <dbReference type="NCBI Taxonomy" id="2706887"/>
    <lineage>
        <taxon>Bacteria</taxon>
        <taxon>Pseudomonadati</taxon>
        <taxon>Bacteroidota</taxon>
        <taxon>Bacteroidia</taxon>
        <taxon>Marinilabiliales</taxon>
        <taxon>Prolixibacteraceae</taxon>
        <taxon>Draconibacterium</taxon>
    </lineage>
</organism>
<protein>
    <recommendedName>
        <fullName evidence="4">Putative pterin-4-alpha-carbinolamine dehydratase</fullName>
        <shortName evidence="4">PHS</shortName>
        <ecNumber evidence="4">4.2.1.96</ecNumber>
    </recommendedName>
    <alternativeName>
        <fullName evidence="4">4-alpha-hydroxy-tetrahydropterin dehydratase</fullName>
    </alternativeName>
    <alternativeName>
        <fullName evidence="4">Pterin carbinolamine dehydratase</fullName>
        <shortName evidence="4">PCD</shortName>
    </alternativeName>
</protein>
<proteinExistence type="inferred from homology"/>
<name>A0A6C0RIU7_9BACT</name>
<comment type="similarity">
    <text evidence="2 4">Belongs to the pterin-4-alpha-carbinolamine dehydratase family.</text>
</comment>
<dbReference type="HAMAP" id="MF_00434">
    <property type="entry name" value="Pterin_4_alpha"/>
    <property type="match status" value="1"/>
</dbReference>
<evidence type="ECO:0000256" key="4">
    <source>
        <dbReference type="HAMAP-Rule" id="MF_00434"/>
    </source>
</evidence>
<reference evidence="5 6" key="1">
    <citation type="submission" date="2020-02" db="EMBL/GenBank/DDBJ databases">
        <title>Genome sequencing for Draconibacterium sp. strain M1.</title>
        <authorList>
            <person name="Park S.-J."/>
        </authorList>
    </citation>
    <scope>NUCLEOTIDE SEQUENCE [LARGE SCALE GENOMIC DNA]</scope>
    <source>
        <strain evidence="5 6">M1</strain>
    </source>
</reference>
<evidence type="ECO:0000256" key="1">
    <source>
        <dbReference type="ARBA" id="ARBA00001554"/>
    </source>
</evidence>
<accession>A0A6C0RIU7</accession>
<evidence type="ECO:0000313" key="5">
    <source>
        <dbReference type="EMBL" id="QIA09071.1"/>
    </source>
</evidence>
<keyword evidence="6" id="KW-1185">Reference proteome</keyword>
<dbReference type="AlphaFoldDB" id="A0A6C0RIU7"/>
<evidence type="ECO:0000313" key="6">
    <source>
        <dbReference type="Proteomes" id="UP000474630"/>
    </source>
</evidence>
<dbReference type="NCBIfam" id="NF002017">
    <property type="entry name" value="PRK00823.1-2"/>
    <property type="match status" value="1"/>
</dbReference>
<dbReference type="EC" id="4.2.1.96" evidence="4"/>
<dbReference type="InterPro" id="IPR001533">
    <property type="entry name" value="Pterin_deHydtase"/>
</dbReference>
<dbReference type="Proteomes" id="UP000474630">
    <property type="component" value="Chromosome"/>
</dbReference>
<dbReference type="EMBL" id="CP048409">
    <property type="protein sequence ID" value="QIA09071.1"/>
    <property type="molecule type" value="Genomic_DNA"/>
</dbReference>
<keyword evidence="3 4" id="KW-0456">Lyase</keyword>
<evidence type="ECO:0000256" key="3">
    <source>
        <dbReference type="ARBA" id="ARBA00023239"/>
    </source>
</evidence>
<dbReference type="InterPro" id="IPR036428">
    <property type="entry name" value="PCD_sf"/>
</dbReference>
<evidence type="ECO:0000256" key="2">
    <source>
        <dbReference type="ARBA" id="ARBA00006472"/>
    </source>
</evidence>
<dbReference type="GO" id="GO:0008124">
    <property type="term" value="F:4-alpha-hydroxytetrahydrobiopterin dehydratase activity"/>
    <property type="evidence" value="ECO:0007669"/>
    <property type="project" value="UniProtKB-UniRule"/>
</dbReference>
<sequence length="107" mass="12330">MDLKEKHCVPCKEGTSPLKADEIKQFKENVRDDWKVIDNKKIRKEFPFENFKRGMAFAQNVALIADKEDHHPDMCIHYSSVDVELSTHKIGGLSENDFILAAKIDEL</sequence>
<dbReference type="PANTHER" id="PTHR12599:SF0">
    <property type="entry name" value="PTERIN-4-ALPHA-CARBINOLAMINE DEHYDRATASE"/>
    <property type="match status" value="1"/>
</dbReference>